<evidence type="ECO:0000313" key="3">
    <source>
        <dbReference type="Proteomes" id="UP000026915"/>
    </source>
</evidence>
<feature type="compositionally biased region" description="Basic and acidic residues" evidence="1">
    <location>
        <begin position="177"/>
        <end position="188"/>
    </location>
</feature>
<evidence type="ECO:0000256" key="1">
    <source>
        <dbReference type="SAM" id="MobiDB-lite"/>
    </source>
</evidence>
<feature type="region of interest" description="Disordered" evidence="1">
    <location>
        <begin position="162"/>
        <end position="197"/>
    </location>
</feature>
<dbReference type="HOGENOM" id="CLU_1386349_0_0_1"/>
<dbReference type="Gramene" id="EOX99626">
    <property type="protein sequence ID" value="EOX99626"/>
    <property type="gene ID" value="TCM_008347"/>
</dbReference>
<reference evidence="2 3" key="1">
    <citation type="journal article" date="2013" name="Genome Biol.">
        <title>The genome sequence of the most widely cultivated cacao type and its use to identify candidate genes regulating pod color.</title>
        <authorList>
            <person name="Motamayor J.C."/>
            <person name="Mockaitis K."/>
            <person name="Schmutz J."/>
            <person name="Haiminen N."/>
            <person name="Iii D.L."/>
            <person name="Cornejo O."/>
            <person name="Findley S.D."/>
            <person name="Zheng P."/>
            <person name="Utro F."/>
            <person name="Royaert S."/>
            <person name="Saski C."/>
            <person name="Jenkins J."/>
            <person name="Podicheti R."/>
            <person name="Zhao M."/>
            <person name="Scheffler B.E."/>
            <person name="Stack J.C."/>
            <person name="Feltus F.A."/>
            <person name="Mustiga G.M."/>
            <person name="Amores F."/>
            <person name="Phillips W."/>
            <person name="Marelli J.P."/>
            <person name="May G.D."/>
            <person name="Shapiro H."/>
            <person name="Ma J."/>
            <person name="Bustamante C.D."/>
            <person name="Schnell R.J."/>
            <person name="Main D."/>
            <person name="Gilbert D."/>
            <person name="Parida L."/>
            <person name="Kuhn D.N."/>
        </authorList>
    </citation>
    <scope>NUCLEOTIDE SEQUENCE [LARGE SCALE GENOMIC DNA]</scope>
    <source>
        <strain evidence="3">cv. Matina 1-6</strain>
    </source>
</reference>
<keyword evidence="3" id="KW-1185">Reference proteome</keyword>
<dbReference type="EMBL" id="CM001880">
    <property type="protein sequence ID" value="EOX99626.1"/>
    <property type="molecule type" value="Genomic_DNA"/>
</dbReference>
<name>A0A061E5L4_THECC</name>
<proteinExistence type="predicted"/>
<dbReference type="InParanoid" id="A0A061E5L4"/>
<accession>A0A061E5L4</accession>
<gene>
    <name evidence="2" type="ORF">TCM_008347</name>
</gene>
<organism evidence="2 3">
    <name type="scientific">Theobroma cacao</name>
    <name type="common">Cacao</name>
    <name type="synonym">Cocoa</name>
    <dbReference type="NCBI Taxonomy" id="3641"/>
    <lineage>
        <taxon>Eukaryota</taxon>
        <taxon>Viridiplantae</taxon>
        <taxon>Streptophyta</taxon>
        <taxon>Embryophyta</taxon>
        <taxon>Tracheophyta</taxon>
        <taxon>Spermatophyta</taxon>
        <taxon>Magnoliopsida</taxon>
        <taxon>eudicotyledons</taxon>
        <taxon>Gunneridae</taxon>
        <taxon>Pentapetalae</taxon>
        <taxon>rosids</taxon>
        <taxon>malvids</taxon>
        <taxon>Malvales</taxon>
        <taxon>Malvaceae</taxon>
        <taxon>Byttnerioideae</taxon>
        <taxon>Theobroma</taxon>
    </lineage>
</organism>
<dbReference type="Proteomes" id="UP000026915">
    <property type="component" value="Chromosome 2"/>
</dbReference>
<evidence type="ECO:0000313" key="2">
    <source>
        <dbReference type="EMBL" id="EOX99626.1"/>
    </source>
</evidence>
<dbReference type="AlphaFoldDB" id="A0A061E5L4"/>
<sequence length="197" mass="22425">MQQDFELLYEDWERYKELIHRYPHHGFPMWFQVQTFYNGLSGHLRTTIDAITRGALMARIDGVYDFLGERAANNYPLLVVQPMHKRVAGIHDVDVFWAGVDSRITLTPTLTTLGGGAIQTSLRAQRTLPSDTEVNPRREGKEKVTAITLKCEKKVENSVRQANLQDKPVENEIVSETVDKQIQEKEAKATPPPPPFP</sequence>
<protein>
    <submittedName>
        <fullName evidence="2">Uncharacterized protein</fullName>
    </submittedName>
</protein>